<feature type="transmembrane region" description="Helical" evidence="9">
    <location>
        <begin position="438"/>
        <end position="456"/>
    </location>
</feature>
<name>A0A932YWT6_9BACT</name>
<evidence type="ECO:0000256" key="5">
    <source>
        <dbReference type="ARBA" id="ARBA00022692"/>
    </source>
</evidence>
<feature type="transmembrane region" description="Helical" evidence="9">
    <location>
        <begin position="82"/>
        <end position="103"/>
    </location>
</feature>
<proteinExistence type="predicted"/>
<evidence type="ECO:0000256" key="7">
    <source>
        <dbReference type="ARBA" id="ARBA00023136"/>
    </source>
</evidence>
<evidence type="ECO:0000256" key="3">
    <source>
        <dbReference type="ARBA" id="ARBA00022676"/>
    </source>
</evidence>
<feature type="region of interest" description="Disordered" evidence="8">
    <location>
        <begin position="355"/>
        <end position="385"/>
    </location>
</feature>
<dbReference type="GO" id="GO:0005886">
    <property type="term" value="C:plasma membrane"/>
    <property type="evidence" value="ECO:0007669"/>
    <property type="project" value="UniProtKB-SubCell"/>
</dbReference>
<evidence type="ECO:0000256" key="6">
    <source>
        <dbReference type="ARBA" id="ARBA00022989"/>
    </source>
</evidence>
<evidence type="ECO:0000256" key="8">
    <source>
        <dbReference type="SAM" id="MobiDB-lite"/>
    </source>
</evidence>
<feature type="transmembrane region" description="Helical" evidence="9">
    <location>
        <begin position="254"/>
        <end position="274"/>
    </location>
</feature>
<keyword evidence="5 9" id="KW-0812">Transmembrane</keyword>
<feature type="compositionally biased region" description="Basic and acidic residues" evidence="8">
    <location>
        <begin position="355"/>
        <end position="369"/>
    </location>
</feature>
<dbReference type="Proteomes" id="UP000756703">
    <property type="component" value="Unassembled WGS sequence"/>
</dbReference>
<keyword evidence="3" id="KW-0328">Glycosyltransferase</keyword>
<dbReference type="AlphaFoldDB" id="A0A932YWT6"/>
<dbReference type="GO" id="GO:0016763">
    <property type="term" value="F:pentosyltransferase activity"/>
    <property type="evidence" value="ECO:0007669"/>
    <property type="project" value="TreeGrafter"/>
</dbReference>
<feature type="compositionally biased region" description="Low complexity" evidence="8">
    <location>
        <begin position="376"/>
        <end position="385"/>
    </location>
</feature>
<reference evidence="10" key="1">
    <citation type="submission" date="2020-07" db="EMBL/GenBank/DDBJ databases">
        <title>Huge and variable diversity of episymbiotic CPR bacteria and DPANN archaea in groundwater ecosystems.</title>
        <authorList>
            <person name="He C.Y."/>
            <person name="Keren R."/>
            <person name="Whittaker M."/>
            <person name="Farag I.F."/>
            <person name="Doudna J."/>
            <person name="Cate J.H.D."/>
            <person name="Banfield J.F."/>
        </authorList>
    </citation>
    <scope>NUCLEOTIDE SEQUENCE</scope>
    <source>
        <strain evidence="10">NC_groundwater_1225_Ag_S-0.1um_56_177</strain>
    </source>
</reference>
<dbReference type="PANTHER" id="PTHR33908">
    <property type="entry name" value="MANNOSYLTRANSFERASE YKCB-RELATED"/>
    <property type="match status" value="1"/>
</dbReference>
<keyword evidence="6 9" id="KW-1133">Transmembrane helix</keyword>
<comment type="subcellular location">
    <subcellularLocation>
        <location evidence="1">Cell membrane</location>
        <topology evidence="1">Multi-pass membrane protein</topology>
    </subcellularLocation>
</comment>
<keyword evidence="2" id="KW-1003">Cell membrane</keyword>
<protein>
    <submittedName>
        <fullName evidence="10">Glycosyltransferase family 39 protein</fullName>
    </submittedName>
</protein>
<evidence type="ECO:0000256" key="1">
    <source>
        <dbReference type="ARBA" id="ARBA00004651"/>
    </source>
</evidence>
<gene>
    <name evidence="10" type="ORF">HY473_02425</name>
</gene>
<feature type="transmembrane region" description="Helical" evidence="9">
    <location>
        <begin position="7"/>
        <end position="25"/>
    </location>
</feature>
<sequence length="630" mass="70946">MPKKWPLVALLFILGLAAFFRFYLITEIPPGLYPDEAANGNNALEALHTGNFKIFYPENNGREGLFINLQALAIKAFGPEPWALRVVSAIFGTLTVLGLYLLVKELFPENLKPETLNSKQALNSNDQNHKPLLNFRHLGLFRNSGLGLRISRGEVIALLASFFLATSYWHINFSRIGFRAIMVPLFATFGTYWLLKALRTGKISSAAAGGIAIGLGFHTYIAFRFMPLVFAVSVLFSLRSWLKNRERQPCVPCVIALAVFFALLAALPIGLYFFSQPADFFGRGGQISIFAGESPLQEFITSTILTLGMFNIWGDCNQRHNFNCAPQLFWPVGILFMLGFVLTIRTVFPGAHKSEARSTKSEAPKESLRDPTGQANPNDQNPDNQTRLGFGIWNLVGNWDLGFGTSRLAAWTLLVWFLVMMLPATLTREGLPHALRTIGMVVPAMIFAGLGAHWLWQRLKNYFDSALVNPRFEAYRAQLRRIQRELIVVAVLAAVWVPFYTYRTYFYRFANAAATYDAFSVDLWHQGQYLALLPPEVRKFVVVNLSGDDIRGVPAPAQTIMFATGTFEYEQRREKNIVYVKQPEEIPIPLGENTVLILMDGRDQSIRRAVRQRFPELVAEVPGDFMVLRK</sequence>
<dbReference type="GO" id="GO:0010041">
    <property type="term" value="P:response to iron(III) ion"/>
    <property type="evidence" value="ECO:0007669"/>
    <property type="project" value="TreeGrafter"/>
</dbReference>
<evidence type="ECO:0000256" key="9">
    <source>
        <dbReference type="SAM" id="Phobius"/>
    </source>
</evidence>
<accession>A0A932YWT6</accession>
<feature type="transmembrane region" description="Helical" evidence="9">
    <location>
        <begin position="408"/>
        <end position="426"/>
    </location>
</feature>
<keyword evidence="7 9" id="KW-0472">Membrane</keyword>
<evidence type="ECO:0000313" key="10">
    <source>
        <dbReference type="EMBL" id="MBI4132917.1"/>
    </source>
</evidence>
<evidence type="ECO:0000256" key="4">
    <source>
        <dbReference type="ARBA" id="ARBA00022679"/>
    </source>
</evidence>
<organism evidence="10 11">
    <name type="scientific">Candidatus Sungiibacteriota bacterium</name>
    <dbReference type="NCBI Taxonomy" id="2750080"/>
    <lineage>
        <taxon>Bacteria</taxon>
        <taxon>Candidatus Sungiibacteriota</taxon>
    </lineage>
</organism>
<evidence type="ECO:0000256" key="2">
    <source>
        <dbReference type="ARBA" id="ARBA00022475"/>
    </source>
</evidence>
<dbReference type="PANTHER" id="PTHR33908:SF3">
    <property type="entry name" value="UNDECAPRENYL PHOSPHATE-ALPHA-4-AMINO-4-DEOXY-L-ARABINOSE ARABINOSYL TRANSFERASE"/>
    <property type="match status" value="1"/>
</dbReference>
<evidence type="ECO:0000313" key="11">
    <source>
        <dbReference type="Proteomes" id="UP000756703"/>
    </source>
</evidence>
<comment type="caution">
    <text evidence="10">The sequence shown here is derived from an EMBL/GenBank/DDBJ whole genome shotgun (WGS) entry which is preliminary data.</text>
</comment>
<dbReference type="InterPro" id="IPR050297">
    <property type="entry name" value="LipidA_mod_glycosyltrf_83"/>
</dbReference>
<feature type="transmembrane region" description="Helical" evidence="9">
    <location>
        <begin position="486"/>
        <end position="502"/>
    </location>
</feature>
<dbReference type="GO" id="GO:0009103">
    <property type="term" value="P:lipopolysaccharide biosynthetic process"/>
    <property type="evidence" value="ECO:0007669"/>
    <property type="project" value="UniProtKB-ARBA"/>
</dbReference>
<dbReference type="EMBL" id="JACQMI010000015">
    <property type="protein sequence ID" value="MBI4132917.1"/>
    <property type="molecule type" value="Genomic_DNA"/>
</dbReference>
<feature type="transmembrane region" description="Helical" evidence="9">
    <location>
        <begin position="328"/>
        <end position="348"/>
    </location>
</feature>
<keyword evidence="4" id="KW-0808">Transferase</keyword>
<feature type="transmembrane region" description="Helical" evidence="9">
    <location>
        <begin position="177"/>
        <end position="195"/>
    </location>
</feature>